<evidence type="ECO:0000313" key="1">
    <source>
        <dbReference type="EMBL" id="CBX30061.1"/>
    </source>
</evidence>
<organism evidence="1">
    <name type="scientific">uncultured Desulfobacterium sp</name>
    <dbReference type="NCBI Taxonomy" id="201089"/>
    <lineage>
        <taxon>Bacteria</taxon>
        <taxon>Pseudomonadati</taxon>
        <taxon>Thermodesulfobacteriota</taxon>
        <taxon>Desulfobacteria</taxon>
        <taxon>Desulfobacterales</taxon>
        <taxon>Desulfobacteriaceae</taxon>
        <taxon>Desulfobacterium</taxon>
        <taxon>environmental samples</taxon>
    </lineage>
</organism>
<accession>E1YHE2</accession>
<protein>
    <submittedName>
        <fullName evidence="1">Uncharacterized protein</fullName>
    </submittedName>
</protein>
<reference evidence="1" key="1">
    <citation type="journal article" date="2011" name="Environ. Microbiol.">
        <title>Genomic insights into the metabolic potential of the polycyclic aromatic hydrocarbon degrading sulfate-reducing Deltaproteobacterium N47.</title>
        <authorList>
            <person name="Bergmann F."/>
            <person name="Selesi D."/>
            <person name="Weinmaier T."/>
            <person name="Tischler P."/>
            <person name="Rattei T."/>
            <person name="Meckenstock R.U."/>
        </authorList>
    </citation>
    <scope>NUCLEOTIDE SEQUENCE</scope>
</reference>
<dbReference type="EMBL" id="FR695874">
    <property type="protein sequence ID" value="CBX30061.1"/>
    <property type="molecule type" value="Genomic_DNA"/>
</dbReference>
<sequence>MKSDNSFSKNVLHQRYINRRKTLQYTCSGNKRIRNEIIYIYHA</sequence>
<dbReference type="AlphaFoldDB" id="E1YHE2"/>
<gene>
    <name evidence="1" type="ORF">N47_D28700</name>
</gene>
<proteinExistence type="predicted"/>
<name>E1YHE2_9BACT</name>